<dbReference type="PANTHER" id="PTHR45458:SF1">
    <property type="entry name" value="SHORT CHAIN DEHYDROGENASE"/>
    <property type="match status" value="1"/>
</dbReference>
<dbReference type="RefSeq" id="XP_013321414.1">
    <property type="nucleotide sequence ID" value="XM_013465960.1"/>
</dbReference>
<sequence>MPAHAADTLRSVNLESLQSTFAVNTFGPLLLTQALLDNVLSADEPRHIAVVSSRVGSMADNSSGGNYAYRSSKAAVNSIFKNLAVDLKDRNVTVSMLHPGFVRTNLDPDVDRNEGVVEPEEAATKLWGLLKGKTVEETGRFWHREGMELPW</sequence>
<keyword evidence="2" id="KW-1185">Reference proteome</keyword>
<dbReference type="GeneID" id="25322924"/>
<dbReference type="Proteomes" id="UP000054342">
    <property type="component" value="Unassembled WGS sequence"/>
</dbReference>
<dbReference type="AlphaFoldDB" id="A0A0D2F1K6"/>
<dbReference type="InterPro" id="IPR002347">
    <property type="entry name" value="SDR_fam"/>
</dbReference>
<dbReference type="EMBL" id="KN847317">
    <property type="protein sequence ID" value="KIW60830.1"/>
    <property type="molecule type" value="Genomic_DNA"/>
</dbReference>
<dbReference type="HOGENOM" id="CLU_010194_9_7_1"/>
<proteinExistence type="predicted"/>
<organism evidence="1 2">
    <name type="scientific">Exophiala xenobiotica</name>
    <dbReference type="NCBI Taxonomy" id="348802"/>
    <lineage>
        <taxon>Eukaryota</taxon>
        <taxon>Fungi</taxon>
        <taxon>Dikarya</taxon>
        <taxon>Ascomycota</taxon>
        <taxon>Pezizomycotina</taxon>
        <taxon>Eurotiomycetes</taxon>
        <taxon>Chaetothyriomycetidae</taxon>
        <taxon>Chaetothyriales</taxon>
        <taxon>Herpotrichiellaceae</taxon>
        <taxon>Exophiala</taxon>
    </lineage>
</organism>
<gene>
    <name evidence="1" type="ORF">PV05_01016</name>
</gene>
<dbReference type="SUPFAM" id="SSF51735">
    <property type="entry name" value="NAD(P)-binding Rossmann-fold domains"/>
    <property type="match status" value="1"/>
</dbReference>
<dbReference type="InterPro" id="IPR036291">
    <property type="entry name" value="NAD(P)-bd_dom_sf"/>
</dbReference>
<evidence type="ECO:0000313" key="2">
    <source>
        <dbReference type="Proteomes" id="UP000054342"/>
    </source>
</evidence>
<dbReference type="Gene3D" id="3.40.50.720">
    <property type="entry name" value="NAD(P)-binding Rossmann-like Domain"/>
    <property type="match status" value="1"/>
</dbReference>
<evidence type="ECO:0008006" key="3">
    <source>
        <dbReference type="Google" id="ProtNLM"/>
    </source>
</evidence>
<dbReference type="Pfam" id="PF00106">
    <property type="entry name" value="adh_short"/>
    <property type="match status" value="1"/>
</dbReference>
<accession>A0A0D2F1K6</accession>
<protein>
    <recommendedName>
        <fullName evidence="3">C-factor</fullName>
    </recommendedName>
</protein>
<dbReference type="InterPro" id="IPR052184">
    <property type="entry name" value="SDR_enzymes"/>
</dbReference>
<dbReference type="OrthoDB" id="5296at2759"/>
<dbReference type="PANTHER" id="PTHR45458">
    <property type="entry name" value="SHORT-CHAIN DEHYDROGENASE/REDUCTASE SDR"/>
    <property type="match status" value="1"/>
</dbReference>
<evidence type="ECO:0000313" key="1">
    <source>
        <dbReference type="EMBL" id="KIW60830.1"/>
    </source>
</evidence>
<reference evidence="1 2" key="1">
    <citation type="submission" date="2015-01" db="EMBL/GenBank/DDBJ databases">
        <title>The Genome Sequence of Exophiala xenobiotica CBS118157.</title>
        <authorList>
            <consortium name="The Broad Institute Genomics Platform"/>
            <person name="Cuomo C."/>
            <person name="de Hoog S."/>
            <person name="Gorbushina A."/>
            <person name="Stielow B."/>
            <person name="Teixiera M."/>
            <person name="Abouelleil A."/>
            <person name="Chapman S.B."/>
            <person name="Priest M."/>
            <person name="Young S.K."/>
            <person name="Wortman J."/>
            <person name="Nusbaum C."/>
            <person name="Birren B."/>
        </authorList>
    </citation>
    <scope>NUCLEOTIDE SEQUENCE [LARGE SCALE GENOMIC DNA]</scope>
    <source>
        <strain evidence="1 2">CBS 118157</strain>
    </source>
</reference>
<name>A0A0D2F1K6_9EURO</name>
<dbReference type="PRINTS" id="PR00081">
    <property type="entry name" value="GDHRDH"/>
</dbReference>
<dbReference type="GO" id="GO:0016616">
    <property type="term" value="F:oxidoreductase activity, acting on the CH-OH group of donors, NAD or NADP as acceptor"/>
    <property type="evidence" value="ECO:0007669"/>
    <property type="project" value="TreeGrafter"/>
</dbReference>